<reference evidence="2 3" key="1">
    <citation type="submission" date="2020-07" db="EMBL/GenBank/DDBJ databases">
        <title>Sequencing the genomes of 1000 actinobacteria strains.</title>
        <authorList>
            <person name="Klenk H.-P."/>
        </authorList>
    </citation>
    <scope>NUCLEOTIDE SEQUENCE [LARGE SCALE GENOMIC DNA]</scope>
    <source>
        <strain evidence="2 3">DSM 18448</strain>
    </source>
</reference>
<dbReference type="RefSeq" id="WP_179786397.1">
    <property type="nucleotide sequence ID" value="NZ_BAAARR010000022.1"/>
</dbReference>
<dbReference type="InterPro" id="IPR043519">
    <property type="entry name" value="NT_sf"/>
</dbReference>
<evidence type="ECO:0000313" key="3">
    <source>
        <dbReference type="Proteomes" id="UP000579605"/>
    </source>
</evidence>
<dbReference type="Gene3D" id="3.30.460.10">
    <property type="entry name" value="Beta Polymerase, domain 2"/>
    <property type="match status" value="1"/>
</dbReference>
<sequence length="311" mass="32985">MNVREALARREEERARLVDRLARLLADDPRVLAGWLHGSVGRGEADGLSDLDVTVVMADETLVAAAGGPSRPTTYEWVRTSPRGRFVAGLGTPTLLTEAPQNAPAGGAFLTSFFPGEYGPHGVDWEWVPRSAAVRPERAVVLLDRSNATAPECPSRPERGRDEPPLPEPASRSPLEVAVAECCSFWSMLMWAGKSAARARPDGCATLLAYAVRSLDVVTRFAGVTPPADPVAAETGNPTSTAGDRLRSQAGSLWLLADRMDALAPRLGGLGVDLPEGVSPAVRTYLRLVDSLVEANGPLSEDGHPVGGREA</sequence>
<dbReference type="AlphaFoldDB" id="A0A852ZHG9"/>
<protein>
    <recommendedName>
        <fullName evidence="4">Nucleotidyltransferase domain-containing protein</fullName>
    </recommendedName>
</protein>
<feature type="compositionally biased region" description="Basic and acidic residues" evidence="1">
    <location>
        <begin position="155"/>
        <end position="164"/>
    </location>
</feature>
<evidence type="ECO:0008006" key="4">
    <source>
        <dbReference type="Google" id="ProtNLM"/>
    </source>
</evidence>
<gene>
    <name evidence="2" type="ORF">F4554_001148</name>
</gene>
<name>A0A852ZHG9_9ACTN</name>
<comment type="caution">
    <text evidence="2">The sequence shown here is derived from an EMBL/GenBank/DDBJ whole genome shotgun (WGS) entry which is preliminary data.</text>
</comment>
<proteinExistence type="predicted"/>
<organism evidence="2 3">
    <name type="scientific">Actinopolymorpha rutila</name>
    <dbReference type="NCBI Taxonomy" id="446787"/>
    <lineage>
        <taxon>Bacteria</taxon>
        <taxon>Bacillati</taxon>
        <taxon>Actinomycetota</taxon>
        <taxon>Actinomycetes</taxon>
        <taxon>Propionibacteriales</taxon>
        <taxon>Actinopolymorphaceae</taxon>
        <taxon>Actinopolymorpha</taxon>
    </lineage>
</organism>
<accession>A0A852ZHG9</accession>
<dbReference type="SUPFAM" id="SSF81301">
    <property type="entry name" value="Nucleotidyltransferase"/>
    <property type="match status" value="1"/>
</dbReference>
<feature type="region of interest" description="Disordered" evidence="1">
    <location>
        <begin position="145"/>
        <end position="173"/>
    </location>
</feature>
<keyword evidence="3" id="KW-1185">Reference proteome</keyword>
<dbReference type="EMBL" id="JACBZH010000001">
    <property type="protein sequence ID" value="NYH88510.1"/>
    <property type="molecule type" value="Genomic_DNA"/>
</dbReference>
<evidence type="ECO:0000256" key="1">
    <source>
        <dbReference type="SAM" id="MobiDB-lite"/>
    </source>
</evidence>
<dbReference type="CDD" id="cd05403">
    <property type="entry name" value="NT_KNTase_like"/>
    <property type="match status" value="1"/>
</dbReference>
<dbReference type="Proteomes" id="UP000579605">
    <property type="component" value="Unassembled WGS sequence"/>
</dbReference>
<evidence type="ECO:0000313" key="2">
    <source>
        <dbReference type="EMBL" id="NYH88510.1"/>
    </source>
</evidence>